<sequence>MKQPIVERFQITGRGLVVAVASPSVFPAGAQLKATVVNPDGTRHTAEAHKEMILRRMPALNEHEAYLLRGLSKDQVQEGASIEIVKL</sequence>
<comment type="caution">
    <text evidence="1">The sequence shown here is derived from an EMBL/GenBank/DDBJ whole genome shotgun (WGS) entry which is preliminary data.</text>
</comment>
<accession>A0A969WEJ6</accession>
<reference evidence="1" key="1">
    <citation type="submission" date="2020-03" db="EMBL/GenBank/DDBJ databases">
        <title>Solimonas marina sp. nov., isolated from deep seawater of the Pacific Ocean.</title>
        <authorList>
            <person name="Liu X."/>
            <person name="Lai Q."/>
            <person name="Sun F."/>
            <person name="Gai Y."/>
            <person name="Li G."/>
            <person name="Shao Z."/>
        </authorList>
    </citation>
    <scope>NUCLEOTIDE SEQUENCE</scope>
    <source>
        <strain evidence="1">C16B3</strain>
    </source>
</reference>
<gene>
    <name evidence="1" type="ORF">G7Y82_21035</name>
</gene>
<protein>
    <submittedName>
        <fullName evidence="1">Uncharacterized protein</fullName>
    </submittedName>
</protein>
<name>A0A969WEJ6_9GAMM</name>
<evidence type="ECO:0000313" key="1">
    <source>
        <dbReference type="EMBL" id="NKF24799.1"/>
    </source>
</evidence>
<keyword evidence="2" id="KW-1185">Reference proteome</keyword>
<proteinExistence type="predicted"/>
<organism evidence="1 2">
    <name type="scientific">Solimonas marina</name>
    <dbReference type="NCBI Taxonomy" id="2714601"/>
    <lineage>
        <taxon>Bacteria</taxon>
        <taxon>Pseudomonadati</taxon>
        <taxon>Pseudomonadota</taxon>
        <taxon>Gammaproteobacteria</taxon>
        <taxon>Nevskiales</taxon>
        <taxon>Nevskiaceae</taxon>
        <taxon>Solimonas</taxon>
    </lineage>
</organism>
<evidence type="ECO:0000313" key="2">
    <source>
        <dbReference type="Proteomes" id="UP000653472"/>
    </source>
</evidence>
<dbReference type="RefSeq" id="WP_168150107.1">
    <property type="nucleotide sequence ID" value="NZ_JAAVXB010000023.1"/>
</dbReference>
<dbReference type="AlphaFoldDB" id="A0A969WEJ6"/>
<dbReference type="EMBL" id="JAAVXB010000023">
    <property type="protein sequence ID" value="NKF24799.1"/>
    <property type="molecule type" value="Genomic_DNA"/>
</dbReference>
<dbReference type="Proteomes" id="UP000653472">
    <property type="component" value="Unassembled WGS sequence"/>
</dbReference>